<evidence type="ECO:0000256" key="2">
    <source>
        <dbReference type="ARBA" id="ARBA00009387"/>
    </source>
</evidence>
<evidence type="ECO:0000259" key="5">
    <source>
        <dbReference type="Pfam" id="PF01464"/>
    </source>
</evidence>
<dbReference type="InterPro" id="IPR023346">
    <property type="entry name" value="Lysozyme-like_dom_sf"/>
</dbReference>
<sequence>MASNVFSRALPLAALLLSAAPVLAQLSPASRSLYTARLANNAAGQFSSFAASPLVGAASDNAMDAVVTWDRLRRTNYTKANGATFGEYARFLKERPDWPQSVTLRRAAEKLIDDTILPADRITYFKQFPPMSALAKLWLAEAYLQSGRSADAREMARDAWDSAGLDPMQEITLLAQFERDLRPEDHLSRADRLLWSGQTSAAGRLLPRMDQARQQWLLARIALRTNSPDAASRLANVPAALANDPGLILDRALYMRRRGDVASAQALLANANPSPGNVLDPETWLKTRLEFARAAWRSGNPEAAYRIASRHSAYPDARSVAERSLGERQAYVDSEWLAGWLALRKLGRPQQAVANFQNARTASLTPLSQSRGDYWIGRSYEAAGKANDARAAYEAAAVHFDYFYGQLAAERLGKPLSVIRARQAVIPGDEASTFRADPLVRATFALGDLGDRGRQAIFLRQLADRAKGPRQMALVAGLAGPLNRQDLGVFAGKAARAEGDFGLLDSAFPVLPLPGNLRRDFTMIHAITRQESQFDRTITSSANAQGLMQLLPGTAAEQAGKMGLPSSTERLTSDPIYNVTLGSGYFNRLKDNLAGSHVLAVAGYNAGPGNVRKFLAANGDPRTSEDVIDWIEAIPLSETRNYVQRVLENAVVYDMLNPQTAIMPTTNRLSAYLGKRTPG</sequence>
<dbReference type="Gene3D" id="1.10.530.10">
    <property type="match status" value="1"/>
</dbReference>
<reference evidence="6" key="1">
    <citation type="journal article" date="2014" name="Int. J. Syst. Evol. Microbiol.">
        <title>Complete genome sequence of Corynebacterium casei LMG S-19264T (=DSM 44701T), isolated from a smear-ripened cheese.</title>
        <authorList>
            <consortium name="US DOE Joint Genome Institute (JGI-PGF)"/>
            <person name="Walter F."/>
            <person name="Albersmeier A."/>
            <person name="Kalinowski J."/>
            <person name="Ruckert C."/>
        </authorList>
    </citation>
    <scope>NUCLEOTIDE SEQUENCE</scope>
    <source>
        <strain evidence="6">CGMCC 1.15519</strain>
    </source>
</reference>
<evidence type="ECO:0000313" key="7">
    <source>
        <dbReference type="Proteomes" id="UP000635071"/>
    </source>
</evidence>
<dbReference type="GO" id="GO:0004553">
    <property type="term" value="F:hydrolase activity, hydrolyzing O-glycosyl compounds"/>
    <property type="evidence" value="ECO:0007669"/>
    <property type="project" value="InterPro"/>
</dbReference>
<dbReference type="Proteomes" id="UP000635071">
    <property type="component" value="Unassembled WGS sequence"/>
</dbReference>
<comment type="caution">
    <text evidence="6">The sequence shown here is derived from an EMBL/GenBank/DDBJ whole genome shotgun (WGS) entry which is preliminary data.</text>
</comment>
<reference evidence="6" key="2">
    <citation type="submission" date="2020-09" db="EMBL/GenBank/DDBJ databases">
        <authorList>
            <person name="Sun Q."/>
            <person name="Zhou Y."/>
        </authorList>
    </citation>
    <scope>NUCLEOTIDE SEQUENCE</scope>
    <source>
        <strain evidence="6">CGMCC 1.15519</strain>
    </source>
</reference>
<name>A0A916ZMK7_9SPHN</name>
<dbReference type="SUPFAM" id="SSF48435">
    <property type="entry name" value="Bacterial muramidases"/>
    <property type="match status" value="1"/>
</dbReference>
<protein>
    <submittedName>
        <fullName evidence="6">Lytic transglycosylase</fullName>
    </submittedName>
</protein>
<dbReference type="InterPro" id="IPR008258">
    <property type="entry name" value="Transglycosylase_SLT_dom_1"/>
</dbReference>
<evidence type="ECO:0000256" key="4">
    <source>
        <dbReference type="SAM" id="SignalP"/>
    </source>
</evidence>
<comment type="similarity">
    <text evidence="1">Belongs to the transglycosylase Slt family.</text>
</comment>
<dbReference type="PANTHER" id="PTHR37423">
    <property type="entry name" value="SOLUBLE LYTIC MUREIN TRANSGLYCOSYLASE-RELATED"/>
    <property type="match status" value="1"/>
</dbReference>
<accession>A0A916ZMK7</accession>
<feature type="signal peptide" evidence="4">
    <location>
        <begin position="1"/>
        <end position="24"/>
    </location>
</feature>
<feature type="domain" description="Transglycosylase SLT" evidence="5">
    <location>
        <begin position="522"/>
        <end position="624"/>
    </location>
</feature>
<gene>
    <name evidence="6" type="ORF">GCM10011529_09300</name>
</gene>
<proteinExistence type="inferred from homology"/>
<dbReference type="SUPFAM" id="SSF53955">
    <property type="entry name" value="Lysozyme-like"/>
    <property type="match status" value="1"/>
</dbReference>
<evidence type="ECO:0000256" key="1">
    <source>
        <dbReference type="ARBA" id="ARBA00007734"/>
    </source>
</evidence>
<dbReference type="Gene3D" id="1.25.20.10">
    <property type="entry name" value="Bacterial muramidases"/>
    <property type="match status" value="1"/>
</dbReference>
<evidence type="ECO:0000313" key="6">
    <source>
        <dbReference type="EMBL" id="GGE05057.1"/>
    </source>
</evidence>
<comment type="similarity">
    <text evidence="2">Belongs to the virb1 family.</text>
</comment>
<dbReference type="EMBL" id="BMJM01000002">
    <property type="protein sequence ID" value="GGE05057.1"/>
    <property type="molecule type" value="Genomic_DNA"/>
</dbReference>
<organism evidence="6 7">
    <name type="scientific">Sandarakinorhabdus glacialis</name>
    <dbReference type="NCBI Taxonomy" id="1614636"/>
    <lineage>
        <taxon>Bacteria</taxon>
        <taxon>Pseudomonadati</taxon>
        <taxon>Pseudomonadota</taxon>
        <taxon>Alphaproteobacteria</taxon>
        <taxon>Sphingomonadales</taxon>
        <taxon>Sphingosinicellaceae</taxon>
        <taxon>Sandarakinorhabdus</taxon>
    </lineage>
</organism>
<feature type="chain" id="PRO_5036873982" evidence="4">
    <location>
        <begin position="25"/>
        <end position="679"/>
    </location>
</feature>
<dbReference type="Pfam" id="PF01464">
    <property type="entry name" value="SLT"/>
    <property type="match status" value="1"/>
</dbReference>
<dbReference type="RefSeq" id="WP_188761739.1">
    <property type="nucleotide sequence ID" value="NZ_BMJM01000002.1"/>
</dbReference>
<keyword evidence="7" id="KW-1185">Reference proteome</keyword>
<dbReference type="AlphaFoldDB" id="A0A916ZMK7"/>
<dbReference type="InterPro" id="IPR008939">
    <property type="entry name" value="Lytic_TGlycosylase_superhlx_U"/>
</dbReference>
<dbReference type="GO" id="GO:0042597">
    <property type="term" value="C:periplasmic space"/>
    <property type="evidence" value="ECO:0007669"/>
    <property type="project" value="InterPro"/>
</dbReference>
<keyword evidence="3 4" id="KW-0732">Signal</keyword>
<dbReference type="CDD" id="cd13401">
    <property type="entry name" value="Slt70-like"/>
    <property type="match status" value="1"/>
</dbReference>
<dbReference type="PANTHER" id="PTHR37423:SF2">
    <property type="entry name" value="MEMBRANE-BOUND LYTIC MUREIN TRANSGLYCOSYLASE C"/>
    <property type="match status" value="1"/>
</dbReference>
<evidence type="ECO:0000256" key="3">
    <source>
        <dbReference type="ARBA" id="ARBA00022729"/>
    </source>
</evidence>